<dbReference type="InterPro" id="IPR014438">
    <property type="entry name" value="Glucan_biosyn_MdoG/MdoD"/>
</dbReference>
<dbReference type="InterPro" id="IPR013783">
    <property type="entry name" value="Ig-like_fold"/>
</dbReference>
<evidence type="ECO:0000313" key="6">
    <source>
        <dbReference type="EMBL" id="RBP16921.1"/>
    </source>
</evidence>
<dbReference type="SUPFAM" id="SSF74650">
    <property type="entry name" value="Galactose mutarotase-like"/>
    <property type="match status" value="1"/>
</dbReference>
<dbReference type="InterPro" id="IPR011013">
    <property type="entry name" value="Gal_mutarotase_sf_dom"/>
</dbReference>
<proteinExistence type="inferred from homology"/>
<dbReference type="InterPro" id="IPR014718">
    <property type="entry name" value="GH-type_carb-bd"/>
</dbReference>
<evidence type="ECO:0000313" key="7">
    <source>
        <dbReference type="Proteomes" id="UP000253529"/>
    </source>
</evidence>
<evidence type="ECO:0000256" key="1">
    <source>
        <dbReference type="ARBA" id="ARBA00004418"/>
    </source>
</evidence>
<protein>
    <submittedName>
        <fullName evidence="6">Glucans biosynthesis protein</fullName>
    </submittedName>
</protein>
<keyword evidence="4" id="KW-0574">Periplasm</keyword>
<reference evidence="6 7" key="1">
    <citation type="submission" date="2018-06" db="EMBL/GenBank/DDBJ databases">
        <title>Genomic Encyclopedia of Type Strains, Phase IV (KMG-IV): sequencing the most valuable type-strain genomes for metagenomic binning, comparative biology and taxonomic classification.</title>
        <authorList>
            <person name="Goeker M."/>
        </authorList>
    </citation>
    <scope>NUCLEOTIDE SEQUENCE [LARGE SCALE GENOMIC DNA]</scope>
    <source>
        <strain evidence="6 7">DSM 24875</strain>
    </source>
</reference>
<sequence>MAPQRREILGWALGGALAAAGSRAGLGEAWAEPLAKPVPFAADTVLKAATALAASAYRMPDAPLPSQFSGLTFEQYATIGRKPGTAIWASDKVGFSLEPLHRGFVYTTPIVINIVENGMAQRLIYDPADYDFGKLQPPTGSGDLGFSGLRILAASDEGFQDVALFQGASFYRSRARGQNFGVTARGLAVRTGDDPGEEFPLFREFWVEKPSPASNTLTIHALLDSQSVTGAYRFTIRSLETTIIDTEMTLIGRAATDKLGVGAMAAGYLFSGLDHRRPSDWREAVYEIAGLQMQAGNGEWLWRPVVNRETLQISAFSDTNPRGFGLMQRSRTFDDFFDDVGRWELRPSLWIEPIGDWSEGDMRLLEIPVTTENNANILAQWRPKAGVTAGGTLSLAYRQFWCWTPPTKPPLALCTHSRAGKIGGKPRFTVEMAGDVFADPQRAAAAVADLHASNGKISFVQCFPFKDRRSVRVMFDLDPGSESFSELRLTLNLDNQAVSETWLYRWTA</sequence>
<feature type="domain" description="Glucan biosynthesis periplasmic MdoG C-terminal" evidence="5">
    <location>
        <begin position="40"/>
        <end position="506"/>
    </location>
</feature>
<evidence type="ECO:0000256" key="4">
    <source>
        <dbReference type="ARBA" id="ARBA00022764"/>
    </source>
</evidence>
<comment type="subcellular location">
    <subcellularLocation>
        <location evidence="1">Periplasm</location>
    </subcellularLocation>
</comment>
<dbReference type="UniPathway" id="UPA00637"/>
<dbReference type="Gene3D" id="2.60.40.10">
    <property type="entry name" value="Immunoglobulins"/>
    <property type="match status" value="1"/>
</dbReference>
<gene>
    <name evidence="6" type="ORF">DFR50_104201</name>
</gene>
<dbReference type="OrthoDB" id="9777817at2"/>
<dbReference type="SUPFAM" id="SSF81296">
    <property type="entry name" value="E set domains"/>
    <property type="match status" value="1"/>
</dbReference>
<dbReference type="InterPro" id="IPR007444">
    <property type="entry name" value="Glucan_biosyn_MdoG_C"/>
</dbReference>
<accession>A0A366FQU7</accession>
<dbReference type="Proteomes" id="UP000253529">
    <property type="component" value="Unassembled WGS sequence"/>
</dbReference>
<comment type="similarity">
    <text evidence="3">Belongs to the OpgD/OpgG family.</text>
</comment>
<evidence type="ECO:0000256" key="2">
    <source>
        <dbReference type="ARBA" id="ARBA00005001"/>
    </source>
</evidence>
<dbReference type="InterPro" id="IPR014756">
    <property type="entry name" value="Ig_E-set"/>
</dbReference>
<keyword evidence="7" id="KW-1185">Reference proteome</keyword>
<comment type="pathway">
    <text evidence="2">Glycan metabolism; osmoregulated periplasmic glucan (OPG) biosynthesis.</text>
</comment>
<dbReference type="GO" id="GO:0051274">
    <property type="term" value="P:beta-glucan biosynthetic process"/>
    <property type="evidence" value="ECO:0007669"/>
    <property type="project" value="TreeGrafter"/>
</dbReference>
<dbReference type="EMBL" id="QNRK01000004">
    <property type="protein sequence ID" value="RBP16921.1"/>
    <property type="molecule type" value="Genomic_DNA"/>
</dbReference>
<dbReference type="GO" id="GO:0003824">
    <property type="term" value="F:catalytic activity"/>
    <property type="evidence" value="ECO:0007669"/>
    <property type="project" value="InterPro"/>
</dbReference>
<dbReference type="PROSITE" id="PS51318">
    <property type="entry name" value="TAT"/>
    <property type="match status" value="1"/>
</dbReference>
<dbReference type="GO" id="GO:0030246">
    <property type="term" value="F:carbohydrate binding"/>
    <property type="evidence" value="ECO:0007669"/>
    <property type="project" value="InterPro"/>
</dbReference>
<dbReference type="PANTHER" id="PTHR30504:SF2">
    <property type="entry name" value="GLUCANS BIOSYNTHESIS PROTEIN G"/>
    <property type="match status" value="1"/>
</dbReference>
<organism evidence="6 7">
    <name type="scientific">Roseiarcus fermentans</name>
    <dbReference type="NCBI Taxonomy" id="1473586"/>
    <lineage>
        <taxon>Bacteria</taxon>
        <taxon>Pseudomonadati</taxon>
        <taxon>Pseudomonadota</taxon>
        <taxon>Alphaproteobacteria</taxon>
        <taxon>Hyphomicrobiales</taxon>
        <taxon>Roseiarcaceae</taxon>
        <taxon>Roseiarcus</taxon>
    </lineage>
</organism>
<evidence type="ECO:0000256" key="3">
    <source>
        <dbReference type="ARBA" id="ARBA00009284"/>
    </source>
</evidence>
<name>A0A366FQU7_9HYPH</name>
<dbReference type="Gene3D" id="2.70.98.10">
    <property type="match status" value="1"/>
</dbReference>
<comment type="caution">
    <text evidence="6">The sequence shown here is derived from an EMBL/GenBank/DDBJ whole genome shotgun (WGS) entry which is preliminary data.</text>
</comment>
<dbReference type="Pfam" id="PF04349">
    <property type="entry name" value="MdoG"/>
    <property type="match status" value="1"/>
</dbReference>
<evidence type="ECO:0000259" key="5">
    <source>
        <dbReference type="Pfam" id="PF04349"/>
    </source>
</evidence>
<dbReference type="GO" id="GO:0030288">
    <property type="term" value="C:outer membrane-bounded periplasmic space"/>
    <property type="evidence" value="ECO:0007669"/>
    <property type="project" value="TreeGrafter"/>
</dbReference>
<dbReference type="InterPro" id="IPR006311">
    <property type="entry name" value="TAT_signal"/>
</dbReference>
<dbReference type="PANTHER" id="PTHR30504">
    <property type="entry name" value="GLUCANS BIOSYNTHESIS PROTEIN"/>
    <property type="match status" value="1"/>
</dbReference>
<dbReference type="RefSeq" id="WP_113888176.1">
    <property type="nucleotide sequence ID" value="NZ_QNRK01000004.1"/>
</dbReference>
<dbReference type="PIRSF" id="PIRSF006281">
    <property type="entry name" value="MdoG"/>
    <property type="match status" value="1"/>
</dbReference>
<dbReference type="AlphaFoldDB" id="A0A366FQU7"/>